<reference evidence="1 2" key="1">
    <citation type="submission" date="2020-08" db="EMBL/GenBank/DDBJ databases">
        <title>Genome public.</title>
        <authorList>
            <person name="Liu C."/>
            <person name="Sun Q."/>
        </authorList>
    </citation>
    <scope>NUCLEOTIDE SEQUENCE [LARGE SCALE GENOMIC DNA]</scope>
    <source>
        <strain evidence="1 2">NSJ-26</strain>
    </source>
</reference>
<dbReference type="EMBL" id="JACRTK010000004">
    <property type="protein sequence ID" value="MBC8591633.1"/>
    <property type="molecule type" value="Genomic_DNA"/>
</dbReference>
<dbReference type="Proteomes" id="UP000601522">
    <property type="component" value="Unassembled WGS sequence"/>
</dbReference>
<proteinExistence type="predicted"/>
<gene>
    <name evidence="1" type="ORF">H8689_10970</name>
</gene>
<dbReference type="AlphaFoldDB" id="A0A926EXD0"/>
<protein>
    <submittedName>
        <fullName evidence="1">Cysteine-rich CWC family protein</fullName>
    </submittedName>
</protein>
<keyword evidence="2" id="KW-1185">Reference proteome</keyword>
<dbReference type="RefSeq" id="WP_249324490.1">
    <property type="nucleotide sequence ID" value="NZ_JACRTK010000004.1"/>
</dbReference>
<evidence type="ECO:0000313" key="2">
    <source>
        <dbReference type="Proteomes" id="UP000601522"/>
    </source>
</evidence>
<sequence length="64" mass="7451">MINSKEEKICPLCGQDNECKHSNECWCFNIKVPQELLYRIPIEKRGKACICKSCIDKYNKDIKG</sequence>
<comment type="caution">
    <text evidence="1">The sequence shown here is derived from an EMBL/GenBank/DDBJ whole genome shotgun (WGS) entry which is preliminary data.</text>
</comment>
<organism evidence="1 2">
    <name type="scientific">Wansuia hejianensis</name>
    <dbReference type="NCBI Taxonomy" id="2763667"/>
    <lineage>
        <taxon>Bacteria</taxon>
        <taxon>Bacillati</taxon>
        <taxon>Bacillota</taxon>
        <taxon>Clostridia</taxon>
        <taxon>Lachnospirales</taxon>
        <taxon>Lachnospiraceae</taxon>
        <taxon>Wansuia</taxon>
    </lineage>
</organism>
<dbReference type="InterPro" id="IPR032720">
    <property type="entry name" value="Cys_rich_CWC"/>
</dbReference>
<dbReference type="Pfam" id="PF14375">
    <property type="entry name" value="Cys_rich_CWC"/>
    <property type="match status" value="1"/>
</dbReference>
<accession>A0A926EXD0</accession>
<evidence type="ECO:0000313" key="1">
    <source>
        <dbReference type="EMBL" id="MBC8591633.1"/>
    </source>
</evidence>
<name>A0A926EXD0_9FIRM</name>